<evidence type="ECO:0000313" key="1">
    <source>
        <dbReference type="EMBL" id="OIQ76921.1"/>
    </source>
</evidence>
<accession>A0A1J5PZM1</accession>
<reference evidence="1" key="1">
    <citation type="submission" date="2016-10" db="EMBL/GenBank/DDBJ databases">
        <title>Sequence of Gallionella enrichment culture.</title>
        <authorList>
            <person name="Poehlein A."/>
            <person name="Muehling M."/>
            <person name="Daniel R."/>
        </authorList>
    </citation>
    <scope>NUCLEOTIDE SEQUENCE</scope>
</reference>
<comment type="caution">
    <text evidence="1">The sequence shown here is derived from an EMBL/GenBank/DDBJ whole genome shotgun (WGS) entry which is preliminary data.</text>
</comment>
<proteinExistence type="predicted"/>
<protein>
    <submittedName>
        <fullName evidence="1">Uncharacterized protein</fullName>
    </submittedName>
</protein>
<dbReference type="EMBL" id="MLJW01001739">
    <property type="protein sequence ID" value="OIQ76921.1"/>
    <property type="molecule type" value="Genomic_DNA"/>
</dbReference>
<name>A0A1J5PZM1_9ZZZZ</name>
<sequence>MQYQQVAFRHRTHSVSVTVKIRKLNLYNSWSQHLYNRPDLTAAQMFFWHILC</sequence>
<organism evidence="1">
    <name type="scientific">mine drainage metagenome</name>
    <dbReference type="NCBI Taxonomy" id="410659"/>
    <lineage>
        <taxon>unclassified sequences</taxon>
        <taxon>metagenomes</taxon>
        <taxon>ecological metagenomes</taxon>
    </lineage>
</organism>
<dbReference type="AlphaFoldDB" id="A0A1J5PZM1"/>
<gene>
    <name evidence="1" type="ORF">GALL_413940</name>
</gene>